<dbReference type="AlphaFoldDB" id="A0A2V3IE49"/>
<sequence>MAGGMGVRKNVHIEEWAGFRENCEHVFKFSKANWARLAVFGIAVPVGLYVWITKEMLSEGHSVGLGPERLGYQRKYMGFPPAEKKEEK</sequence>
<keyword evidence="1" id="KW-0472">Membrane</keyword>
<accession>A0A2V3IE49</accession>
<reference evidence="2 3" key="1">
    <citation type="journal article" date="2018" name="Mol. Biol. Evol.">
        <title>Analysis of the draft genome of the red seaweed Gracilariopsis chorda provides insights into genome size evolution in Rhodophyta.</title>
        <authorList>
            <person name="Lee J."/>
            <person name="Yang E.C."/>
            <person name="Graf L."/>
            <person name="Yang J.H."/>
            <person name="Qiu H."/>
            <person name="Zel Zion U."/>
            <person name="Chan C.X."/>
            <person name="Stephens T.G."/>
            <person name="Weber A.P.M."/>
            <person name="Boo G.H."/>
            <person name="Boo S.M."/>
            <person name="Kim K.M."/>
            <person name="Shin Y."/>
            <person name="Jung M."/>
            <person name="Lee S.J."/>
            <person name="Yim H.S."/>
            <person name="Lee J.H."/>
            <person name="Bhattacharya D."/>
            <person name="Yoon H.S."/>
        </authorList>
    </citation>
    <scope>NUCLEOTIDE SEQUENCE [LARGE SCALE GENOMIC DNA]</scope>
    <source>
        <strain evidence="2 3">SKKU-2015</strain>
        <tissue evidence="2">Whole body</tissue>
    </source>
</reference>
<evidence type="ECO:0000256" key="1">
    <source>
        <dbReference type="SAM" id="Phobius"/>
    </source>
</evidence>
<dbReference type="Proteomes" id="UP000247409">
    <property type="component" value="Unassembled WGS sequence"/>
</dbReference>
<protein>
    <recommendedName>
        <fullName evidence="4">NADH dehydrogenase [ubiquinone] 1 beta subcomplex subunit 4</fullName>
    </recommendedName>
</protein>
<gene>
    <name evidence="2" type="ORF">BWQ96_09978</name>
</gene>
<proteinExistence type="predicted"/>
<dbReference type="OrthoDB" id="504268at2759"/>
<organism evidence="2 3">
    <name type="scientific">Gracilariopsis chorda</name>
    <dbReference type="NCBI Taxonomy" id="448386"/>
    <lineage>
        <taxon>Eukaryota</taxon>
        <taxon>Rhodophyta</taxon>
        <taxon>Florideophyceae</taxon>
        <taxon>Rhodymeniophycidae</taxon>
        <taxon>Gracilariales</taxon>
        <taxon>Gracilariaceae</taxon>
        <taxon>Gracilariopsis</taxon>
    </lineage>
</organism>
<dbReference type="STRING" id="448386.A0A2V3IE49"/>
<evidence type="ECO:0008006" key="4">
    <source>
        <dbReference type="Google" id="ProtNLM"/>
    </source>
</evidence>
<comment type="caution">
    <text evidence="2">The sequence shown here is derived from an EMBL/GenBank/DDBJ whole genome shotgun (WGS) entry which is preliminary data.</text>
</comment>
<evidence type="ECO:0000313" key="2">
    <source>
        <dbReference type="EMBL" id="PXF40322.1"/>
    </source>
</evidence>
<name>A0A2V3IE49_9FLOR</name>
<keyword evidence="1" id="KW-1133">Transmembrane helix</keyword>
<dbReference type="PANTHER" id="PTHR35479:SF4">
    <property type="entry name" value="OS01G0750800 PROTEIN"/>
    <property type="match status" value="1"/>
</dbReference>
<keyword evidence="3" id="KW-1185">Reference proteome</keyword>
<evidence type="ECO:0000313" key="3">
    <source>
        <dbReference type="Proteomes" id="UP000247409"/>
    </source>
</evidence>
<dbReference type="EMBL" id="NBIV01000313">
    <property type="protein sequence ID" value="PXF40322.1"/>
    <property type="molecule type" value="Genomic_DNA"/>
</dbReference>
<feature type="transmembrane region" description="Helical" evidence="1">
    <location>
        <begin position="34"/>
        <end position="52"/>
    </location>
</feature>
<keyword evidence="1" id="KW-0812">Transmembrane</keyword>
<dbReference type="PANTHER" id="PTHR35479">
    <property type="entry name" value="UNNAMED PRODUCT"/>
    <property type="match status" value="1"/>
</dbReference>